<protein>
    <submittedName>
        <fullName evidence="1">Uncharacterized protein</fullName>
    </submittedName>
</protein>
<evidence type="ECO:0000313" key="1">
    <source>
        <dbReference type="EMBL" id="KAJ3480602.1"/>
    </source>
</evidence>
<gene>
    <name evidence="1" type="ORF">NLJ89_g12270</name>
</gene>
<name>A0A9W8JNF4_9AGAR</name>
<dbReference type="OrthoDB" id="2799352at2759"/>
<sequence length="232" mass="26143">MHSSHANLAALERKLKSQVQPKDAIEAFHTFVKPFLYLSAEPEDNNDAAPSTSKWDHSLECFIALYSLKPDGTFEEAKNLMQLFAIHHYYMSGAIAIDCEAKKNFGPLSLSSYNFCTGYQALASSIAYNSRSSPTTWMKLFRAILKHLQQEIWDLLDSLYYSIDLDQLMPPGPVEDDWAKDEHRYSWANNISQASKNAVLKALLSDPGQRLVQPSKDGMICSLNLYALNELA</sequence>
<comment type="caution">
    <text evidence="1">The sequence shown here is derived from an EMBL/GenBank/DDBJ whole genome shotgun (WGS) entry which is preliminary data.</text>
</comment>
<proteinExistence type="predicted"/>
<dbReference type="Proteomes" id="UP001148786">
    <property type="component" value="Unassembled WGS sequence"/>
</dbReference>
<dbReference type="AlphaFoldDB" id="A0A9W8JNF4"/>
<organism evidence="1 2">
    <name type="scientific">Agrocybe chaxingu</name>
    <dbReference type="NCBI Taxonomy" id="84603"/>
    <lineage>
        <taxon>Eukaryota</taxon>
        <taxon>Fungi</taxon>
        <taxon>Dikarya</taxon>
        <taxon>Basidiomycota</taxon>
        <taxon>Agaricomycotina</taxon>
        <taxon>Agaricomycetes</taxon>
        <taxon>Agaricomycetidae</taxon>
        <taxon>Agaricales</taxon>
        <taxon>Agaricineae</taxon>
        <taxon>Strophariaceae</taxon>
        <taxon>Agrocybe</taxon>
    </lineage>
</organism>
<evidence type="ECO:0000313" key="2">
    <source>
        <dbReference type="Proteomes" id="UP001148786"/>
    </source>
</evidence>
<dbReference type="EMBL" id="JANKHO010003853">
    <property type="protein sequence ID" value="KAJ3480602.1"/>
    <property type="molecule type" value="Genomic_DNA"/>
</dbReference>
<accession>A0A9W8JNF4</accession>
<keyword evidence="2" id="KW-1185">Reference proteome</keyword>
<reference evidence="1" key="1">
    <citation type="submission" date="2022-07" db="EMBL/GenBank/DDBJ databases">
        <title>Genome Sequence of Agrocybe chaxingu.</title>
        <authorList>
            <person name="Buettner E."/>
        </authorList>
    </citation>
    <scope>NUCLEOTIDE SEQUENCE</scope>
    <source>
        <strain evidence="1">MP-N11</strain>
    </source>
</reference>